<dbReference type="InterPro" id="IPR022996">
    <property type="entry name" value="UPF0310"/>
</dbReference>
<sequence>MTHYWIGIASKKHVQLGVKGGFCQLNHGKKAPLQRMKSGDWLIYYSPKLSLEGSEPYQHFTAIGQIQSEEAYQVEMSPGFMPFRKDVNYYQIEQDLPLKALAGHPEWQAKRSQLRFGHFAISEELFDMLVLSMGRKEGLVEDNAGV</sequence>
<dbReference type="SUPFAM" id="SSF88697">
    <property type="entry name" value="PUA domain-like"/>
    <property type="match status" value="1"/>
</dbReference>
<evidence type="ECO:0000256" key="1">
    <source>
        <dbReference type="HAMAP-Rule" id="MF_00771"/>
    </source>
</evidence>
<organism evidence="3 4">
    <name type="scientific">Vagococcus allomyrinae</name>
    <dbReference type="NCBI Taxonomy" id="2794353"/>
    <lineage>
        <taxon>Bacteria</taxon>
        <taxon>Bacillati</taxon>
        <taxon>Bacillota</taxon>
        <taxon>Bacilli</taxon>
        <taxon>Lactobacillales</taxon>
        <taxon>Enterococcaceae</taxon>
        <taxon>Vagococcus</taxon>
    </lineage>
</organism>
<evidence type="ECO:0000313" key="4">
    <source>
        <dbReference type="Proteomes" id="UP000674938"/>
    </source>
</evidence>
<reference evidence="3" key="1">
    <citation type="submission" date="2020-12" db="EMBL/GenBank/DDBJ databases">
        <title>Vagococcus allomyrinae sp. nov. and Enterococcus lavae sp. nov., isolated from the larvae of Allomyrina dichotoma.</title>
        <authorList>
            <person name="Lee S.D."/>
        </authorList>
    </citation>
    <scope>NUCLEOTIDE SEQUENCE</scope>
    <source>
        <strain evidence="3">BWB3-3</strain>
    </source>
</reference>
<dbReference type="HAMAP" id="MF_00771">
    <property type="entry name" value="UPF0310"/>
    <property type="match status" value="1"/>
</dbReference>
<dbReference type="InterPro" id="IPR002740">
    <property type="entry name" value="EVE_domain"/>
</dbReference>
<evidence type="ECO:0000313" key="3">
    <source>
        <dbReference type="EMBL" id="MBP1044067.1"/>
    </source>
</evidence>
<proteinExistence type="inferred from homology"/>
<protein>
    <recommendedName>
        <fullName evidence="1">UPF0310 protein I6N95_23945</fullName>
    </recommendedName>
</protein>
<dbReference type="EMBL" id="JAEEGA010000022">
    <property type="protein sequence ID" value="MBP1044067.1"/>
    <property type="molecule type" value="Genomic_DNA"/>
</dbReference>
<comment type="similarity">
    <text evidence="1">Belongs to the UPF0310 family.</text>
</comment>
<accession>A0A940SU98</accession>
<comment type="caution">
    <text evidence="3">The sequence shown here is derived from an EMBL/GenBank/DDBJ whole genome shotgun (WGS) entry which is preliminary data.</text>
</comment>
<dbReference type="NCBIfam" id="NF002616">
    <property type="entry name" value="PRK02268.1-2"/>
    <property type="match status" value="1"/>
</dbReference>
<dbReference type="Proteomes" id="UP000674938">
    <property type="component" value="Unassembled WGS sequence"/>
</dbReference>
<dbReference type="CDD" id="cd21132">
    <property type="entry name" value="EVE-like"/>
    <property type="match status" value="1"/>
</dbReference>
<dbReference type="Gene3D" id="3.10.590.10">
    <property type="entry name" value="ph1033 like domains"/>
    <property type="match status" value="1"/>
</dbReference>
<feature type="domain" description="EVE" evidence="2">
    <location>
        <begin position="4"/>
        <end position="129"/>
    </location>
</feature>
<dbReference type="AlphaFoldDB" id="A0A940SU98"/>
<keyword evidence="4" id="KW-1185">Reference proteome</keyword>
<dbReference type="RefSeq" id="WP_209532200.1">
    <property type="nucleotide sequence ID" value="NZ_JAEEGA010000022.1"/>
</dbReference>
<evidence type="ECO:0000259" key="2">
    <source>
        <dbReference type="Pfam" id="PF01878"/>
    </source>
</evidence>
<gene>
    <name evidence="3" type="ORF">I6N95_23945</name>
</gene>
<dbReference type="InterPro" id="IPR015947">
    <property type="entry name" value="PUA-like_sf"/>
</dbReference>
<dbReference type="Pfam" id="PF01878">
    <property type="entry name" value="EVE"/>
    <property type="match status" value="1"/>
</dbReference>
<name>A0A940SU98_9ENTE</name>